<reference evidence="4" key="1">
    <citation type="journal article" date="2016" name="Nature">
        <title>The genome of the seagrass Zostera marina reveals angiosperm adaptation to the sea.</title>
        <authorList>
            <person name="Olsen J.L."/>
            <person name="Rouze P."/>
            <person name="Verhelst B."/>
            <person name="Lin Y.-C."/>
            <person name="Bayer T."/>
            <person name="Collen J."/>
            <person name="Dattolo E."/>
            <person name="De Paoli E."/>
            <person name="Dittami S."/>
            <person name="Maumus F."/>
            <person name="Michel G."/>
            <person name="Kersting A."/>
            <person name="Lauritano C."/>
            <person name="Lohaus R."/>
            <person name="Toepel M."/>
            <person name="Tonon T."/>
            <person name="Vanneste K."/>
            <person name="Amirebrahimi M."/>
            <person name="Brakel J."/>
            <person name="Bostroem C."/>
            <person name="Chovatia M."/>
            <person name="Grimwood J."/>
            <person name="Jenkins J.W."/>
            <person name="Jueterbock A."/>
            <person name="Mraz A."/>
            <person name="Stam W.T."/>
            <person name="Tice H."/>
            <person name="Bornberg-Bauer E."/>
            <person name="Green P.J."/>
            <person name="Pearson G.A."/>
            <person name="Procaccini G."/>
            <person name="Duarte C.M."/>
            <person name="Schmutz J."/>
            <person name="Reusch T.B.H."/>
            <person name="Van de Peer Y."/>
        </authorList>
    </citation>
    <scope>NUCLEOTIDE SEQUENCE [LARGE SCALE GENOMIC DNA]</scope>
    <source>
        <strain evidence="4">cv. Finnish</strain>
    </source>
</reference>
<evidence type="ECO:0000313" key="4">
    <source>
        <dbReference type="Proteomes" id="UP000036987"/>
    </source>
</evidence>
<dbReference type="SUPFAM" id="SSF53756">
    <property type="entry name" value="UDP-Glycosyltransferase/glycogen phosphorylase"/>
    <property type="match status" value="1"/>
</dbReference>
<name>A0A0K9P7H7_ZOSMR</name>
<dbReference type="PANTHER" id="PTHR46635:SF2">
    <property type="entry name" value="GLYCOSYL TRANSFERASE FAMILY 1 DOMAIN-CONTAINING PROTEIN"/>
    <property type="match status" value="1"/>
</dbReference>
<protein>
    <submittedName>
        <fullName evidence="3">Glycosyl transferase family 1 protein</fullName>
    </submittedName>
</protein>
<dbReference type="Pfam" id="PF00534">
    <property type="entry name" value="Glycos_transf_1"/>
    <property type="match status" value="1"/>
</dbReference>
<gene>
    <name evidence="3" type="ORF">ZOSMA_37G00520</name>
</gene>
<keyword evidence="1" id="KW-0328">Glycosyltransferase</keyword>
<comment type="caution">
    <text evidence="3">The sequence shown here is derived from an EMBL/GenBank/DDBJ whole genome shotgun (WGS) entry which is preliminary data.</text>
</comment>
<organism evidence="3 4">
    <name type="scientific">Zostera marina</name>
    <name type="common">Eelgrass</name>
    <dbReference type="NCBI Taxonomy" id="29655"/>
    <lineage>
        <taxon>Eukaryota</taxon>
        <taxon>Viridiplantae</taxon>
        <taxon>Streptophyta</taxon>
        <taxon>Embryophyta</taxon>
        <taxon>Tracheophyta</taxon>
        <taxon>Spermatophyta</taxon>
        <taxon>Magnoliopsida</taxon>
        <taxon>Liliopsida</taxon>
        <taxon>Zosteraceae</taxon>
        <taxon>Zostera</taxon>
    </lineage>
</organism>
<proteinExistence type="predicted"/>
<dbReference type="EMBL" id="LFYR01001173">
    <property type="protein sequence ID" value="KMZ64172.1"/>
    <property type="molecule type" value="Genomic_DNA"/>
</dbReference>
<keyword evidence="3" id="KW-0808">Transferase</keyword>
<dbReference type="InterPro" id="IPR001296">
    <property type="entry name" value="Glyco_trans_1"/>
</dbReference>
<feature type="domain" description="Glycosyl transferase family 1" evidence="2">
    <location>
        <begin position="216"/>
        <end position="341"/>
    </location>
</feature>
<dbReference type="AlphaFoldDB" id="A0A0K9P7H7"/>
<dbReference type="OrthoDB" id="741493at2759"/>
<evidence type="ECO:0000313" key="3">
    <source>
        <dbReference type="EMBL" id="KMZ64172.1"/>
    </source>
</evidence>
<dbReference type="Gene3D" id="3.40.50.2000">
    <property type="entry name" value="Glycogen Phosphorylase B"/>
    <property type="match status" value="1"/>
</dbReference>
<keyword evidence="4" id="KW-1185">Reference proteome</keyword>
<dbReference type="STRING" id="29655.A0A0K9P7H7"/>
<sequence>MPNHELDQKFLKTGRIFAVNDGEAHSLWKQIGFQITILNSEGINHVDWSLFEGIVLNSLETKDIVSSLKEDPFSSVPLIWIIQEDTLAKRLSVYADKDLMHLVLDWKSVFKRADVVVFPDFSLPMMHTALDTGNFFVVPGSPVDVWSAELYFRSHSKDQLRLDNGFKKDEILILVTGSSFFFTELPFDYAAAMHVLGPQLTKLVKMKGMESAIKFLFLCGNSTDNHDSSIKELALHLGFPHGSVRYYSFDNDVNGLLLLADVVLHASFQDEQNFPSLLMRAMSFGIPIIAPDLPIMKKYIVDKDNGLIYLTHDIETLMTAFSLLISDKKMSSLAHAISKSAKFMSKNMFASQCIVEHLKLLENVIILPSYIILPLPISQLQQKTWEWSLFEKEIQDGENQFQNVDADGYLMDGTSIVRSVEKEFINRNATIKTYENTSEIFDEEFPTELDWEEIQEIERIEESDKRELEELDDRIEKPTGTWENIYNAARKSERMKFEGNERDEGELERFGSSLCIYEMYNGVGAWPFLHHGSIYRGLSLGSWVKYICTSNTKDEVQNLGSWVKYICTSNTKDEVQNLSKKARRPKSDDVDAVARLPLLDNKQYSDLICELGGMLSIANKVDNIHKIPWIGFQSWRAVGRKVSLTDVAEKVLEETITEKPKGDVVYFWSKMKLESKNDGGVEDIGFWSLCDILNGGNCRTVFENTFRNMYGLSINVAALPPMPSNGDQWSALNSWVMPTPSFIEFIMFSRLFLDSLHNMNTNHATSCLLGSSKMESKHCYCQLMEHLVNVWAYHSARKMVYIDPSSGELKEQHPIELRKGRMWVKYFSRSLLKSMDEDLAEEADDGLSLRTTQGWIWPLTGEVYWQGILQREREEKYRQKMDKRKKHVEKLIGLESKGNKQKALGVGR</sequence>
<accession>A0A0K9P7H7</accession>
<dbReference type="Proteomes" id="UP000036987">
    <property type="component" value="Unassembled WGS sequence"/>
</dbReference>
<dbReference type="OMA" id="CIYEVYD"/>
<dbReference type="PANTHER" id="PTHR46635">
    <property type="entry name" value="GLYCOSYL TRANSFERASE FAMILY 1 PROTEIN"/>
    <property type="match status" value="1"/>
</dbReference>
<evidence type="ECO:0000259" key="2">
    <source>
        <dbReference type="Pfam" id="PF00534"/>
    </source>
</evidence>
<dbReference type="GO" id="GO:0016757">
    <property type="term" value="F:glycosyltransferase activity"/>
    <property type="evidence" value="ECO:0007669"/>
    <property type="project" value="UniProtKB-KW"/>
</dbReference>
<evidence type="ECO:0000256" key="1">
    <source>
        <dbReference type="ARBA" id="ARBA00022676"/>
    </source>
</evidence>